<evidence type="ECO:0000256" key="2">
    <source>
        <dbReference type="ARBA" id="ARBA00008010"/>
    </source>
</evidence>
<proteinExistence type="inferred from homology"/>
<evidence type="ECO:0000256" key="11">
    <source>
        <dbReference type="RuleBase" id="RU368061"/>
    </source>
</evidence>
<dbReference type="InterPro" id="IPR041562">
    <property type="entry name" value="MCM_lid"/>
</dbReference>
<comment type="similarity">
    <text evidence="2 10">Belongs to the MCM family.</text>
</comment>
<dbReference type="PROSITE" id="PS50051">
    <property type="entry name" value="MCM_2"/>
    <property type="match status" value="1"/>
</dbReference>
<reference evidence="14 15" key="1">
    <citation type="journal article" date="2020" name="J. Phycol.">
        <title>Comparative genome analysis reveals Cyanidiococcus gen. nov., a new extremophilic red algal genus sister to Cyanidioschyzon (Cyanidioschyzonaceae, Rhodophyta).</title>
        <authorList>
            <person name="Liu S.-L."/>
            <person name="Chiang Y.-R."/>
            <person name="Yoon H.S."/>
            <person name="Fu H.-Y."/>
        </authorList>
    </citation>
    <scope>NUCLEOTIDE SEQUENCE [LARGE SCALE GENOMIC DNA]</scope>
    <source>
        <strain evidence="14 15">THAL066</strain>
    </source>
</reference>
<organism evidence="14 15">
    <name type="scientific">Cyanidiococcus yangmingshanensis</name>
    <dbReference type="NCBI Taxonomy" id="2690220"/>
    <lineage>
        <taxon>Eukaryota</taxon>
        <taxon>Rhodophyta</taxon>
        <taxon>Bangiophyceae</taxon>
        <taxon>Cyanidiales</taxon>
        <taxon>Cyanidiaceae</taxon>
        <taxon>Cyanidiococcus</taxon>
    </lineage>
</organism>
<evidence type="ECO:0000256" key="5">
    <source>
        <dbReference type="ARBA" id="ARBA00022801"/>
    </source>
</evidence>
<evidence type="ECO:0000256" key="6">
    <source>
        <dbReference type="ARBA" id="ARBA00022806"/>
    </source>
</evidence>
<dbReference type="Gene3D" id="2.40.50.140">
    <property type="entry name" value="Nucleic acid-binding proteins"/>
    <property type="match status" value="1"/>
</dbReference>
<dbReference type="InterPro" id="IPR003593">
    <property type="entry name" value="AAA+_ATPase"/>
</dbReference>
<dbReference type="InterPro" id="IPR012340">
    <property type="entry name" value="NA-bd_OB-fold"/>
</dbReference>
<keyword evidence="8 10" id="KW-0238">DNA-binding</keyword>
<dbReference type="GO" id="GO:0000727">
    <property type="term" value="P:double-strand break repair via break-induced replication"/>
    <property type="evidence" value="ECO:0007669"/>
    <property type="project" value="TreeGrafter"/>
</dbReference>
<comment type="subcellular location">
    <subcellularLocation>
        <location evidence="1 11">Nucleus</location>
    </subcellularLocation>
</comment>
<evidence type="ECO:0000256" key="8">
    <source>
        <dbReference type="ARBA" id="ARBA00023125"/>
    </source>
</evidence>
<dbReference type="Gene3D" id="3.30.1640.10">
    <property type="entry name" value="mini-chromosome maintenance (MCM) complex, chain A, domain 1"/>
    <property type="match status" value="1"/>
</dbReference>
<dbReference type="Proteomes" id="UP000530660">
    <property type="component" value="Unassembled WGS sequence"/>
</dbReference>
<evidence type="ECO:0000313" key="14">
    <source>
        <dbReference type="EMBL" id="KAF6001596.1"/>
    </source>
</evidence>
<dbReference type="GO" id="GO:0005524">
    <property type="term" value="F:ATP binding"/>
    <property type="evidence" value="ECO:0007669"/>
    <property type="project" value="UniProtKB-UniRule"/>
</dbReference>
<keyword evidence="15" id="KW-1185">Reference proteome</keyword>
<dbReference type="SMART" id="SM00350">
    <property type="entry name" value="MCM"/>
    <property type="match status" value="1"/>
</dbReference>
<keyword evidence="5 11" id="KW-0378">Hydrolase</keyword>
<dbReference type="GO" id="GO:0016787">
    <property type="term" value="F:hydrolase activity"/>
    <property type="evidence" value="ECO:0007669"/>
    <property type="project" value="UniProtKB-KW"/>
</dbReference>
<dbReference type="InterPro" id="IPR001208">
    <property type="entry name" value="MCM_dom"/>
</dbReference>
<evidence type="ECO:0000256" key="4">
    <source>
        <dbReference type="ARBA" id="ARBA00022741"/>
    </source>
</evidence>
<evidence type="ECO:0000256" key="9">
    <source>
        <dbReference type="ARBA" id="ARBA00023242"/>
    </source>
</evidence>
<dbReference type="PANTHER" id="PTHR11630">
    <property type="entry name" value="DNA REPLICATION LICENSING FACTOR MCM FAMILY MEMBER"/>
    <property type="match status" value="1"/>
</dbReference>
<dbReference type="PRINTS" id="PR01659">
    <property type="entry name" value="MCMPROTEIN3"/>
</dbReference>
<dbReference type="InterPro" id="IPR027417">
    <property type="entry name" value="P-loop_NTPase"/>
</dbReference>
<comment type="caution">
    <text evidence="14">The sequence shown here is derived from an EMBL/GenBank/DDBJ whole genome shotgun (WGS) entry which is preliminary data.</text>
</comment>
<dbReference type="Pfam" id="PF00493">
    <property type="entry name" value="MCM"/>
    <property type="match status" value="1"/>
</dbReference>
<name>A0A7J7IEQ8_9RHOD</name>
<dbReference type="GO" id="GO:0005634">
    <property type="term" value="C:nucleus"/>
    <property type="evidence" value="ECO:0007669"/>
    <property type="project" value="UniProtKB-SubCell"/>
</dbReference>
<sequence>MRLSECIRHTHTTGYAGIALQWISMEPAFQSLFGAVDQDQSFRSEVRDLFESDTPVWEPLQQQLEVLRRGRERRLVVSLDLLRREKPSLAKSLLENPLHFIPIFEETLTDYIAQWNTALAVTGAAGRERQRLHVGFEGAFGALQTTPRTLRASMLNLLVCVDGIVTRVSAVRPKVVESVHYIPAKNEIVHRVYRDGVSLEAAQGRGLGAAIYPTRDEDGNPMETEFGLSAYRDFQTATLQEMPERTPPGQLPRTVDIVFESDLVDACKPGMRVRIVGTFRALGGKTTTYFATKIVANHCIPLGDTQSRLQFSERDLANIREVAATPGGVELLVASIAPSICGHNFIKKAILLQLVGGAEKNLPNGTHLRGDINILLVGDPSTAKSQMLRFVLHVAPLAISTTGRGSSGVGLTAAVTSDSDTGERHLEAGAMVLADRGVVCIDEFDKMSDADRVAIHEVMEQQTVTIAKAGIHTTLNARCSVLAAANPVYGSYDRRRKPAENIALPDSLLSRFDLVFIVLDTISRERDELIAKHVLRVHQYRRGDDASGQGVAGASFADTAAAGDDHEPTEIVPPVAASQAERLQDDTVESALLESEDPTSAPLFVSHQISEDTQGNAAHRILSVSFLQKYIHYARGLCPRLTEEAAEYIAARYRDLRAKDDARTLPITARQLETMIRLATAHAKLRLSVVVEIIDARVAFDMLNFALYHETQVEREHRAAPLTPSGPRSSSPALATISPRLQGARNRRSTRSRPLDPFAFDDELDDDGHDEPVSERATPSTTRTEASRHMIRRRQRTNPSDTHPEEQSQPVSPMQPTTLEAAFDHPDRSHANETPRSDRRQDGVDHTQPDALQHDEQNSADLALLERIQQAIEYITATERSESTTLERVVARLADETLSQTQIEQALAVLDQRGLIMYRSGIIFRI</sequence>
<keyword evidence="7 10" id="KW-0067">ATP-binding</keyword>
<keyword evidence="6 11" id="KW-0347">Helicase</keyword>
<dbReference type="AlphaFoldDB" id="A0A7J7IEQ8"/>
<dbReference type="Pfam" id="PF14551">
    <property type="entry name" value="MCM_N"/>
    <property type="match status" value="1"/>
</dbReference>
<evidence type="ECO:0000256" key="12">
    <source>
        <dbReference type="SAM" id="MobiDB-lite"/>
    </source>
</evidence>
<dbReference type="GO" id="GO:1902975">
    <property type="term" value="P:mitotic DNA replication initiation"/>
    <property type="evidence" value="ECO:0007669"/>
    <property type="project" value="TreeGrafter"/>
</dbReference>
<feature type="compositionally biased region" description="Acidic residues" evidence="12">
    <location>
        <begin position="759"/>
        <end position="769"/>
    </location>
</feature>
<dbReference type="PANTHER" id="PTHR11630:SF46">
    <property type="entry name" value="DNA REPLICATION LICENSING FACTOR MCM3-RELATED"/>
    <property type="match status" value="1"/>
</dbReference>
<accession>A0A7J7IEQ8</accession>
<dbReference type="GO" id="GO:0003697">
    <property type="term" value="F:single-stranded DNA binding"/>
    <property type="evidence" value="ECO:0007669"/>
    <property type="project" value="TreeGrafter"/>
</dbReference>
<dbReference type="PRINTS" id="PR01657">
    <property type="entry name" value="MCMFAMILY"/>
</dbReference>
<gene>
    <name evidence="14" type="primary">MCM3</name>
    <name evidence="14" type="ORF">F1559_003963</name>
</gene>
<dbReference type="EC" id="3.6.4.12" evidence="11"/>
<keyword evidence="3 11" id="KW-0235">DNA replication</keyword>
<dbReference type="InterPro" id="IPR008046">
    <property type="entry name" value="Mcm3"/>
</dbReference>
<dbReference type="InterPro" id="IPR018525">
    <property type="entry name" value="MCM_CS"/>
</dbReference>
<evidence type="ECO:0000256" key="10">
    <source>
        <dbReference type="RuleBase" id="RU004070"/>
    </source>
</evidence>
<dbReference type="InterPro" id="IPR031327">
    <property type="entry name" value="MCM"/>
</dbReference>
<comment type="function">
    <text evidence="11">Acts as component of the MCM2-7 complex (MCM complex) which is the replicative helicase essential for 'once per cell cycle' DNA replication initiation and elongation in eukaryotic cells. The active ATPase sites in the MCM2-7 ring are formed through the interaction surfaces of two neighboring subunits such that a critical structure of a conserved arginine finger motif is provided in trans relative to the ATP-binding site of the Walker A box of the adjacent subunit. The six ATPase active sites, however, are likely to contribute differentially to the complex helicase activity.</text>
</comment>
<dbReference type="GO" id="GO:0017116">
    <property type="term" value="F:single-stranded DNA helicase activity"/>
    <property type="evidence" value="ECO:0007669"/>
    <property type="project" value="TreeGrafter"/>
</dbReference>
<dbReference type="Gene3D" id="2.20.28.10">
    <property type="match status" value="1"/>
</dbReference>
<evidence type="ECO:0000256" key="3">
    <source>
        <dbReference type="ARBA" id="ARBA00022705"/>
    </source>
</evidence>
<dbReference type="OrthoDB" id="1882346at2759"/>
<keyword evidence="4 10" id="KW-0547">Nucleotide-binding</keyword>
<evidence type="ECO:0000259" key="13">
    <source>
        <dbReference type="PROSITE" id="PS50051"/>
    </source>
</evidence>
<comment type="subunit">
    <text evidence="11">Component of the MCM2-7 complex.</text>
</comment>
<feature type="compositionally biased region" description="Basic and acidic residues" evidence="12">
    <location>
        <begin position="822"/>
        <end position="855"/>
    </location>
</feature>
<dbReference type="InterPro" id="IPR027925">
    <property type="entry name" value="MCM_N"/>
</dbReference>
<protein>
    <recommendedName>
        <fullName evidence="11">DNA replication licensing factor MCM3</fullName>
        <ecNumber evidence="11">3.6.4.12</ecNumber>
    </recommendedName>
</protein>
<evidence type="ECO:0000256" key="7">
    <source>
        <dbReference type="ARBA" id="ARBA00022840"/>
    </source>
</evidence>
<dbReference type="EMBL" id="VWRR01000014">
    <property type="protein sequence ID" value="KAF6001596.1"/>
    <property type="molecule type" value="Genomic_DNA"/>
</dbReference>
<evidence type="ECO:0000256" key="1">
    <source>
        <dbReference type="ARBA" id="ARBA00004123"/>
    </source>
</evidence>
<evidence type="ECO:0000313" key="15">
    <source>
        <dbReference type="Proteomes" id="UP000530660"/>
    </source>
</evidence>
<dbReference type="PROSITE" id="PS00847">
    <property type="entry name" value="MCM_1"/>
    <property type="match status" value="1"/>
</dbReference>
<dbReference type="InterPro" id="IPR033762">
    <property type="entry name" value="MCM_OB"/>
</dbReference>
<dbReference type="Pfam" id="PF17855">
    <property type="entry name" value="MCM_lid"/>
    <property type="match status" value="1"/>
</dbReference>
<feature type="domain" description="MCM C-terminal AAA(+) ATPase" evidence="13">
    <location>
        <begin position="328"/>
        <end position="534"/>
    </location>
</feature>
<dbReference type="SUPFAM" id="SSF50249">
    <property type="entry name" value="Nucleic acid-binding proteins"/>
    <property type="match status" value="1"/>
</dbReference>
<dbReference type="Gene3D" id="3.40.50.300">
    <property type="entry name" value="P-loop containing nucleotide triphosphate hydrolases"/>
    <property type="match status" value="1"/>
</dbReference>
<dbReference type="Pfam" id="PF17207">
    <property type="entry name" value="MCM_OB"/>
    <property type="match status" value="1"/>
</dbReference>
<feature type="region of interest" description="Disordered" evidence="12">
    <location>
        <begin position="717"/>
        <end position="855"/>
    </location>
</feature>
<feature type="compositionally biased region" description="Polar residues" evidence="12">
    <location>
        <begin position="797"/>
        <end position="818"/>
    </location>
</feature>
<dbReference type="GO" id="GO:0042555">
    <property type="term" value="C:MCM complex"/>
    <property type="evidence" value="ECO:0007669"/>
    <property type="project" value="UniProtKB-UniRule"/>
</dbReference>
<comment type="catalytic activity">
    <reaction evidence="11">
        <text>ATP + H2O = ADP + phosphate + H(+)</text>
        <dbReference type="Rhea" id="RHEA:13065"/>
        <dbReference type="ChEBI" id="CHEBI:15377"/>
        <dbReference type="ChEBI" id="CHEBI:15378"/>
        <dbReference type="ChEBI" id="CHEBI:30616"/>
        <dbReference type="ChEBI" id="CHEBI:43474"/>
        <dbReference type="ChEBI" id="CHEBI:456216"/>
        <dbReference type="EC" id="3.6.4.12"/>
    </reaction>
</comment>
<keyword evidence="9 11" id="KW-0539">Nucleus</keyword>
<dbReference type="SMART" id="SM00382">
    <property type="entry name" value="AAA"/>
    <property type="match status" value="1"/>
</dbReference>
<dbReference type="GO" id="GO:0006271">
    <property type="term" value="P:DNA strand elongation involved in DNA replication"/>
    <property type="evidence" value="ECO:0007669"/>
    <property type="project" value="TreeGrafter"/>
</dbReference>
<dbReference type="SUPFAM" id="SSF52540">
    <property type="entry name" value="P-loop containing nucleoside triphosphate hydrolases"/>
    <property type="match status" value="1"/>
</dbReference>